<gene>
    <name evidence="2" type="ORF">ACHAWU_002489</name>
</gene>
<feature type="region of interest" description="Disordered" evidence="1">
    <location>
        <begin position="222"/>
        <end position="344"/>
    </location>
</feature>
<feature type="compositionally biased region" description="Low complexity" evidence="1">
    <location>
        <begin position="10"/>
        <end position="32"/>
    </location>
</feature>
<dbReference type="Proteomes" id="UP001530293">
    <property type="component" value="Unassembled WGS sequence"/>
</dbReference>
<evidence type="ECO:0000313" key="2">
    <source>
        <dbReference type="EMBL" id="KAL3756944.1"/>
    </source>
</evidence>
<feature type="compositionally biased region" description="Basic residues" evidence="1">
    <location>
        <begin position="100"/>
        <end position="110"/>
    </location>
</feature>
<feature type="region of interest" description="Disordered" evidence="1">
    <location>
        <begin position="1"/>
        <end position="181"/>
    </location>
</feature>
<organism evidence="2 3">
    <name type="scientific">Discostella pseudostelligera</name>
    <dbReference type="NCBI Taxonomy" id="259834"/>
    <lineage>
        <taxon>Eukaryota</taxon>
        <taxon>Sar</taxon>
        <taxon>Stramenopiles</taxon>
        <taxon>Ochrophyta</taxon>
        <taxon>Bacillariophyta</taxon>
        <taxon>Coscinodiscophyceae</taxon>
        <taxon>Thalassiosirophycidae</taxon>
        <taxon>Stephanodiscales</taxon>
        <taxon>Stephanodiscaceae</taxon>
        <taxon>Discostella</taxon>
    </lineage>
</organism>
<keyword evidence="3" id="KW-1185">Reference proteome</keyword>
<reference evidence="2 3" key="1">
    <citation type="submission" date="2024-10" db="EMBL/GenBank/DDBJ databases">
        <title>Updated reference genomes for cyclostephanoid diatoms.</title>
        <authorList>
            <person name="Roberts W.R."/>
            <person name="Alverson A.J."/>
        </authorList>
    </citation>
    <scope>NUCLEOTIDE SEQUENCE [LARGE SCALE GENOMIC DNA]</scope>
    <source>
        <strain evidence="2 3">AJA232-27</strain>
    </source>
</reference>
<sequence length="366" mass="39410">MKIFGKRKSSGSGSAVASPGTDATAAASTSTSGENTAITLSAKSQNEDVPSYFAQASTGGGGGSSSKKKKQRTDDTTSSQQPNGDDIQALLAMGPSKLNSKQRRLVRRHQQREGIEETNAVEIAENATDEVKCIAPASSNNKEQSASQEKVGNDSVNAVGASSETVVHSHQEASSSASTTTSEILAKLEGLNSKDRRKFLRQLRSSMGGNIDESVIAAAEEQARKVAERNEQEAVLTNTPSDKASKPSKAKVGDEKSTRNSGQAANVDETKPKSKRRKKNPINLDDLDPEERKRREAQRIMQKEAAERRASGLVDPNRHPLNSERRRANRRKPGKAAKIVQAKKEKLAERGKFNAVGYQMRKKGGT</sequence>
<name>A0ABD3M2H7_9STRA</name>
<feature type="compositionally biased region" description="Basic and acidic residues" evidence="1">
    <location>
        <begin position="290"/>
        <end position="326"/>
    </location>
</feature>
<evidence type="ECO:0000256" key="1">
    <source>
        <dbReference type="SAM" id="MobiDB-lite"/>
    </source>
</evidence>
<proteinExistence type="predicted"/>
<feature type="compositionally biased region" description="Polar residues" evidence="1">
    <location>
        <begin position="33"/>
        <end position="48"/>
    </location>
</feature>
<comment type="caution">
    <text evidence="2">The sequence shown here is derived from an EMBL/GenBank/DDBJ whole genome shotgun (WGS) entry which is preliminary data.</text>
</comment>
<evidence type="ECO:0000313" key="3">
    <source>
        <dbReference type="Proteomes" id="UP001530293"/>
    </source>
</evidence>
<dbReference type="EMBL" id="JALLBG020000285">
    <property type="protein sequence ID" value="KAL3756944.1"/>
    <property type="molecule type" value="Genomic_DNA"/>
</dbReference>
<feature type="compositionally biased region" description="Basic and acidic residues" evidence="1">
    <location>
        <begin position="222"/>
        <end position="232"/>
    </location>
</feature>
<dbReference type="AlphaFoldDB" id="A0ABD3M2H7"/>
<accession>A0ABD3M2H7</accession>
<protein>
    <submittedName>
        <fullName evidence="2">Uncharacterized protein</fullName>
    </submittedName>
</protein>
<feature type="compositionally biased region" description="Polar residues" evidence="1">
    <location>
        <begin position="137"/>
        <end position="168"/>
    </location>
</feature>